<evidence type="ECO:0000313" key="3">
    <source>
        <dbReference type="EMBL" id="RHJ89226.1"/>
    </source>
</evidence>
<dbReference type="SUPFAM" id="SSF51556">
    <property type="entry name" value="Metallo-dependent hydrolases"/>
    <property type="match status" value="1"/>
</dbReference>
<name>A0A415E624_9FIRM</name>
<dbReference type="AlphaFoldDB" id="A0A415E624"/>
<evidence type="ECO:0000259" key="2">
    <source>
        <dbReference type="Pfam" id="PF04909"/>
    </source>
</evidence>
<dbReference type="PANTHER" id="PTHR21240">
    <property type="entry name" value="2-AMINO-3-CARBOXYLMUCONATE-6-SEMIALDEHYDE DECARBOXYLASE"/>
    <property type="match status" value="1"/>
</dbReference>
<reference evidence="3 4" key="1">
    <citation type="submission" date="2018-08" db="EMBL/GenBank/DDBJ databases">
        <title>A genome reference for cultivated species of the human gut microbiota.</title>
        <authorList>
            <person name="Zou Y."/>
            <person name="Xue W."/>
            <person name="Luo G."/>
        </authorList>
    </citation>
    <scope>NUCLEOTIDE SEQUENCE [LARGE SCALE GENOMIC DNA]</scope>
    <source>
        <strain evidence="3 4">AM07-24</strain>
    </source>
</reference>
<proteinExistence type="predicted"/>
<dbReference type="OrthoDB" id="9771932at2"/>
<dbReference type="STRING" id="1776384.GCA_900086585_02524"/>
<dbReference type="GO" id="GO:0016831">
    <property type="term" value="F:carboxy-lyase activity"/>
    <property type="evidence" value="ECO:0007669"/>
    <property type="project" value="InterPro"/>
</dbReference>
<dbReference type="GO" id="GO:0016787">
    <property type="term" value="F:hydrolase activity"/>
    <property type="evidence" value="ECO:0007669"/>
    <property type="project" value="InterPro"/>
</dbReference>
<dbReference type="InterPro" id="IPR032466">
    <property type="entry name" value="Metal_Hydrolase"/>
</dbReference>
<dbReference type="GO" id="GO:0005737">
    <property type="term" value="C:cytoplasm"/>
    <property type="evidence" value="ECO:0007669"/>
    <property type="project" value="TreeGrafter"/>
</dbReference>
<dbReference type="Pfam" id="PF04909">
    <property type="entry name" value="Amidohydro_2"/>
    <property type="match status" value="1"/>
</dbReference>
<dbReference type="InterPro" id="IPR006680">
    <property type="entry name" value="Amidohydro-rel"/>
</dbReference>
<gene>
    <name evidence="3" type="ORF">DW099_01235</name>
</gene>
<dbReference type="EMBL" id="QRMS01000001">
    <property type="protein sequence ID" value="RHJ89226.1"/>
    <property type="molecule type" value="Genomic_DNA"/>
</dbReference>
<protein>
    <recommendedName>
        <fullName evidence="2">Amidohydrolase-related domain-containing protein</fullName>
    </recommendedName>
</protein>
<feature type="domain" description="Amidohydrolase-related" evidence="2">
    <location>
        <begin position="137"/>
        <end position="328"/>
    </location>
</feature>
<sequence>MKKRKIIDSHSHLACKMFGNPEEGAGHLFRYRPAPDVPIPETEFFGNVNYYELYTKGQFQGERMWPDDLWLKAERDSELKAAMTAADTKWMGNRCLKNTFWNLQKILDDNEVDYICTLPIWPANSFEDYRVAAELDQRILPFTCIYNTEMSAEEAVDKLMDDVRQGARGLKIHPIIQNLDLKSDYIKKILEAWAKTGLPVISHCGNVEYGVENQGAPNYGNPGFLADLIEEMPEVNFVGAHCGGCRSWEAEYFAERVGGLKNVWVDTSFRTPKEIAWMVSAFGEDKVLFGVDVPFSDMDVSIACVEAAPLSDREKEKIFWHNAAELLKIE</sequence>
<accession>A0A415E624</accession>
<dbReference type="GO" id="GO:0019748">
    <property type="term" value="P:secondary metabolic process"/>
    <property type="evidence" value="ECO:0007669"/>
    <property type="project" value="TreeGrafter"/>
</dbReference>
<dbReference type="Gene3D" id="3.20.20.140">
    <property type="entry name" value="Metal-dependent hydrolases"/>
    <property type="match status" value="1"/>
</dbReference>
<dbReference type="InterPro" id="IPR032465">
    <property type="entry name" value="ACMSD"/>
</dbReference>
<dbReference type="RefSeq" id="WP_118333325.1">
    <property type="nucleotide sequence ID" value="NZ_AP025567.1"/>
</dbReference>
<dbReference type="PANTHER" id="PTHR21240:SF28">
    <property type="entry name" value="ISO-OROTATE DECARBOXYLASE (EUROFUNG)"/>
    <property type="match status" value="1"/>
</dbReference>
<dbReference type="Proteomes" id="UP000284841">
    <property type="component" value="Unassembled WGS sequence"/>
</dbReference>
<keyword evidence="4" id="KW-1185">Reference proteome</keyword>
<keyword evidence="1" id="KW-0456">Lyase</keyword>
<evidence type="ECO:0000313" key="4">
    <source>
        <dbReference type="Proteomes" id="UP000284841"/>
    </source>
</evidence>
<organism evidence="3 4">
    <name type="scientific">Emergencia timonensis</name>
    <dbReference type="NCBI Taxonomy" id="1776384"/>
    <lineage>
        <taxon>Bacteria</taxon>
        <taxon>Bacillati</taxon>
        <taxon>Bacillota</taxon>
        <taxon>Clostridia</taxon>
        <taxon>Peptostreptococcales</taxon>
        <taxon>Anaerovoracaceae</taxon>
        <taxon>Emergencia</taxon>
    </lineage>
</organism>
<evidence type="ECO:0000256" key="1">
    <source>
        <dbReference type="ARBA" id="ARBA00023239"/>
    </source>
</evidence>
<comment type="caution">
    <text evidence="3">The sequence shown here is derived from an EMBL/GenBank/DDBJ whole genome shotgun (WGS) entry which is preliminary data.</text>
</comment>